<dbReference type="GO" id="GO:0004826">
    <property type="term" value="F:phenylalanine-tRNA ligase activity"/>
    <property type="evidence" value="ECO:0007669"/>
    <property type="project" value="InterPro"/>
</dbReference>
<accession>A0A2U2B4W7</accession>
<comment type="caution">
    <text evidence="2">The sequence shown here is derived from an EMBL/GenBank/DDBJ whole genome shotgun (WGS) entry which is preliminary data.</text>
</comment>
<proteinExistence type="predicted"/>
<dbReference type="PANTHER" id="PTHR39209:SF2">
    <property type="entry name" value="CYTOPLASMIC PROTEIN"/>
    <property type="match status" value="1"/>
</dbReference>
<dbReference type="Gene3D" id="3.50.40.10">
    <property type="entry name" value="Phenylalanyl-trna Synthetase, Chain B, domain 3"/>
    <property type="match status" value="1"/>
</dbReference>
<dbReference type="OrthoDB" id="9789812at2"/>
<feature type="domain" description="B3/B4 tRNA-binding" evidence="1">
    <location>
        <begin position="64"/>
        <end position="213"/>
    </location>
</feature>
<sequence length="222" mass="24385">MSIPEIIVESEIQQAFPQFKMGYLVSPVAVSETGNGLNAKMTKVLEDIGQRMDAETIRNLSTVKATKEGYKALGKDPNRYRPAAESLLRRVSKGKGLYQVNNVVDCLNLVSVETGLSICGYDLDKIDGIIRLGVGQSEEPYEGIGRGLLNIEKLPVFRDSKGAFGTPTSDSVRTLIDKNTRHVLMMLPSFDGNVPALEAALDNLKKYLLEFVGETHPEIKVK</sequence>
<keyword evidence="3" id="KW-1185">Reference proteome</keyword>
<evidence type="ECO:0000313" key="2">
    <source>
        <dbReference type="EMBL" id="PWD98102.1"/>
    </source>
</evidence>
<dbReference type="SUPFAM" id="SSF56037">
    <property type="entry name" value="PheT/TilS domain"/>
    <property type="match status" value="1"/>
</dbReference>
<dbReference type="AlphaFoldDB" id="A0A2U2B4W7"/>
<dbReference type="SMART" id="SM00873">
    <property type="entry name" value="B3_4"/>
    <property type="match status" value="1"/>
</dbReference>
<dbReference type="InterPro" id="IPR020825">
    <property type="entry name" value="Phe-tRNA_synthase-like_B3/B4"/>
</dbReference>
<dbReference type="GO" id="GO:0003723">
    <property type="term" value="F:RNA binding"/>
    <property type="evidence" value="ECO:0007669"/>
    <property type="project" value="InterPro"/>
</dbReference>
<evidence type="ECO:0000259" key="1">
    <source>
        <dbReference type="SMART" id="SM00873"/>
    </source>
</evidence>
<dbReference type="Pfam" id="PF03483">
    <property type="entry name" value="B3_4"/>
    <property type="match status" value="1"/>
</dbReference>
<dbReference type="RefSeq" id="WP_109265745.1">
    <property type="nucleotide sequence ID" value="NZ_QEWP01000019.1"/>
</dbReference>
<protein>
    <recommendedName>
        <fullName evidence="1">B3/B4 tRNA-binding domain-containing protein</fullName>
    </recommendedName>
</protein>
<dbReference type="PANTHER" id="PTHR39209">
    <property type="match status" value="1"/>
</dbReference>
<organism evidence="2 3">
    <name type="scientific">Marinilabilia rubra</name>
    <dbReference type="NCBI Taxonomy" id="2162893"/>
    <lineage>
        <taxon>Bacteria</taxon>
        <taxon>Pseudomonadati</taxon>
        <taxon>Bacteroidota</taxon>
        <taxon>Bacteroidia</taxon>
        <taxon>Marinilabiliales</taxon>
        <taxon>Marinilabiliaceae</taxon>
        <taxon>Marinilabilia</taxon>
    </lineage>
</organism>
<gene>
    <name evidence="2" type="ORF">DDZ16_17325</name>
</gene>
<reference evidence="2 3" key="1">
    <citation type="submission" date="2018-05" db="EMBL/GenBank/DDBJ databases">
        <title>Marinilabilia rubrum sp. nov., isolated from saltern sediment.</title>
        <authorList>
            <person name="Zhang R."/>
        </authorList>
    </citation>
    <scope>NUCLEOTIDE SEQUENCE [LARGE SCALE GENOMIC DNA]</scope>
    <source>
        <strain evidence="2 3">WTE16</strain>
    </source>
</reference>
<dbReference type="EMBL" id="QEWP01000019">
    <property type="protein sequence ID" value="PWD98102.1"/>
    <property type="molecule type" value="Genomic_DNA"/>
</dbReference>
<evidence type="ECO:0000313" key="3">
    <source>
        <dbReference type="Proteomes" id="UP000244956"/>
    </source>
</evidence>
<dbReference type="InterPro" id="IPR005146">
    <property type="entry name" value="B3/B4_tRNA-bd"/>
</dbReference>
<dbReference type="Proteomes" id="UP000244956">
    <property type="component" value="Unassembled WGS sequence"/>
</dbReference>
<name>A0A2U2B4W7_9BACT</name>